<dbReference type="Proteomes" id="UP000775213">
    <property type="component" value="Unassembled WGS sequence"/>
</dbReference>
<dbReference type="Gene3D" id="1.10.238.10">
    <property type="entry name" value="EF-hand"/>
    <property type="match status" value="3"/>
</dbReference>
<evidence type="ECO:0000256" key="2">
    <source>
        <dbReference type="ARBA" id="ARBA00022837"/>
    </source>
</evidence>
<dbReference type="PROSITE" id="PS50222">
    <property type="entry name" value="EF_HAND_2"/>
    <property type="match status" value="4"/>
</dbReference>
<keyword evidence="2" id="KW-0106">Calcium</keyword>
<dbReference type="PANTHER" id="PTHR23050">
    <property type="entry name" value="CALCIUM BINDING PROTEIN"/>
    <property type="match status" value="1"/>
</dbReference>
<sequence length="311" mass="33921">MCPTGLHVNKNLAAQSAEIRPAFDVIDADRDGRISRDDLRSFFSRFPSASDDVIAAMISAADADRNGFVEFEEFESVLPVAAAAGGIMDEAFRMMDRDGDGRVGFEDLKAYLSWAGMPADDEDVREMMRSGGCDEASGVGFDDLLRILANHTMCPSARHPHRNPAAKSTEIRPVFDVLDADRDGRISGDDLRAFFSRVPAASDDVIAAMISAADADCSGFVEFDEFERILPVAASDGEIMEDAFRLMDRDGDGRVGFDDLKAYLRWAEMPAGDEDVREMIRSGGCDESAGVGFDDLLRILTISSTERDGKD</sequence>
<dbReference type="Pfam" id="PF13499">
    <property type="entry name" value="EF-hand_7"/>
    <property type="match status" value="3"/>
</dbReference>
<dbReference type="Pfam" id="PF13405">
    <property type="entry name" value="EF-hand_6"/>
    <property type="match status" value="1"/>
</dbReference>
<evidence type="ECO:0000313" key="4">
    <source>
        <dbReference type="EMBL" id="KAH0469619.1"/>
    </source>
</evidence>
<evidence type="ECO:0000256" key="1">
    <source>
        <dbReference type="ARBA" id="ARBA00022737"/>
    </source>
</evidence>
<organism evidence="4 5">
    <name type="scientific">Dendrobium chrysotoxum</name>
    <name type="common">Orchid</name>
    <dbReference type="NCBI Taxonomy" id="161865"/>
    <lineage>
        <taxon>Eukaryota</taxon>
        <taxon>Viridiplantae</taxon>
        <taxon>Streptophyta</taxon>
        <taxon>Embryophyta</taxon>
        <taxon>Tracheophyta</taxon>
        <taxon>Spermatophyta</taxon>
        <taxon>Magnoliopsida</taxon>
        <taxon>Liliopsida</taxon>
        <taxon>Asparagales</taxon>
        <taxon>Orchidaceae</taxon>
        <taxon>Epidendroideae</taxon>
        <taxon>Malaxideae</taxon>
        <taxon>Dendrobiinae</taxon>
        <taxon>Dendrobium</taxon>
    </lineage>
</organism>
<dbReference type="EMBL" id="JAGFBR010000002">
    <property type="protein sequence ID" value="KAH0469619.1"/>
    <property type="molecule type" value="Genomic_DNA"/>
</dbReference>
<dbReference type="InterPro" id="IPR011992">
    <property type="entry name" value="EF-hand-dom_pair"/>
</dbReference>
<proteinExistence type="predicted"/>
<dbReference type="GO" id="GO:0043226">
    <property type="term" value="C:organelle"/>
    <property type="evidence" value="ECO:0007669"/>
    <property type="project" value="UniProtKB-ARBA"/>
</dbReference>
<protein>
    <recommendedName>
        <fullName evidence="3">EF-hand domain-containing protein</fullName>
    </recommendedName>
</protein>
<name>A0AAV7H723_DENCH</name>
<feature type="domain" description="EF-hand" evidence="3">
    <location>
        <begin position="166"/>
        <end position="201"/>
    </location>
</feature>
<accession>A0AAV7H723</accession>
<dbReference type="InterPro" id="IPR018247">
    <property type="entry name" value="EF_Hand_1_Ca_BS"/>
</dbReference>
<dbReference type="GO" id="GO:0005509">
    <property type="term" value="F:calcium ion binding"/>
    <property type="evidence" value="ECO:0007669"/>
    <property type="project" value="InterPro"/>
</dbReference>
<evidence type="ECO:0000313" key="5">
    <source>
        <dbReference type="Proteomes" id="UP000775213"/>
    </source>
</evidence>
<evidence type="ECO:0000259" key="3">
    <source>
        <dbReference type="PROSITE" id="PS50222"/>
    </source>
</evidence>
<reference evidence="4 5" key="1">
    <citation type="journal article" date="2021" name="Hortic Res">
        <title>Chromosome-scale assembly of the Dendrobium chrysotoxum genome enhances the understanding of orchid evolution.</title>
        <authorList>
            <person name="Zhang Y."/>
            <person name="Zhang G.Q."/>
            <person name="Zhang D."/>
            <person name="Liu X.D."/>
            <person name="Xu X.Y."/>
            <person name="Sun W.H."/>
            <person name="Yu X."/>
            <person name="Zhu X."/>
            <person name="Wang Z.W."/>
            <person name="Zhao X."/>
            <person name="Zhong W.Y."/>
            <person name="Chen H."/>
            <person name="Yin W.L."/>
            <person name="Huang T."/>
            <person name="Niu S.C."/>
            <person name="Liu Z.J."/>
        </authorList>
    </citation>
    <scope>NUCLEOTIDE SEQUENCE [LARGE SCALE GENOMIC DNA]</scope>
    <source>
        <strain evidence="4">Lindl</strain>
    </source>
</reference>
<dbReference type="InterPro" id="IPR050145">
    <property type="entry name" value="Centrin_CML-like"/>
</dbReference>
<feature type="domain" description="EF-hand" evidence="3">
    <location>
        <begin position="83"/>
        <end position="118"/>
    </location>
</feature>
<keyword evidence="1" id="KW-0677">Repeat</keyword>
<feature type="domain" description="EF-hand" evidence="3">
    <location>
        <begin position="14"/>
        <end position="49"/>
    </location>
</feature>
<dbReference type="SUPFAM" id="SSF47473">
    <property type="entry name" value="EF-hand"/>
    <property type="match status" value="2"/>
</dbReference>
<dbReference type="AlphaFoldDB" id="A0AAV7H723"/>
<dbReference type="InterPro" id="IPR002048">
    <property type="entry name" value="EF_hand_dom"/>
</dbReference>
<gene>
    <name evidence="4" type="ORF">IEQ34_001177</name>
</gene>
<comment type="caution">
    <text evidence="4">The sequence shown here is derived from an EMBL/GenBank/DDBJ whole genome shotgun (WGS) entry which is preliminary data.</text>
</comment>
<dbReference type="SMART" id="SM00054">
    <property type="entry name" value="EFh"/>
    <property type="match status" value="7"/>
</dbReference>
<feature type="domain" description="EF-hand" evidence="3">
    <location>
        <begin position="235"/>
        <end position="270"/>
    </location>
</feature>
<dbReference type="PROSITE" id="PS00018">
    <property type="entry name" value="EF_HAND_1"/>
    <property type="match status" value="3"/>
</dbReference>
<dbReference type="FunFam" id="1.10.238.10:FF:000178">
    <property type="entry name" value="Calmodulin-2 A"/>
    <property type="match status" value="2"/>
</dbReference>
<keyword evidence="5" id="KW-1185">Reference proteome</keyword>